<dbReference type="Proteomes" id="UP001321786">
    <property type="component" value="Chromosome"/>
</dbReference>
<dbReference type="PROSITE" id="PS50112">
    <property type="entry name" value="PAS"/>
    <property type="match status" value="1"/>
</dbReference>
<keyword evidence="5" id="KW-1185">Reference proteome</keyword>
<dbReference type="Pfam" id="PF13426">
    <property type="entry name" value="PAS_9"/>
    <property type="match status" value="1"/>
</dbReference>
<dbReference type="InterPro" id="IPR043128">
    <property type="entry name" value="Rev_trsase/Diguanyl_cyclase"/>
</dbReference>
<dbReference type="PANTHER" id="PTHR33121">
    <property type="entry name" value="CYCLIC DI-GMP PHOSPHODIESTERASE PDEF"/>
    <property type="match status" value="1"/>
</dbReference>
<dbReference type="SMART" id="SM00052">
    <property type="entry name" value="EAL"/>
    <property type="match status" value="1"/>
</dbReference>
<dbReference type="SMART" id="SM00091">
    <property type="entry name" value="PAS"/>
    <property type="match status" value="1"/>
</dbReference>
<dbReference type="SUPFAM" id="SSF55073">
    <property type="entry name" value="Nucleotide cyclase"/>
    <property type="match status" value="1"/>
</dbReference>
<protein>
    <submittedName>
        <fullName evidence="4">Uncharacterized protein</fullName>
    </submittedName>
</protein>
<feature type="domain" description="EAL" evidence="2">
    <location>
        <begin position="309"/>
        <end position="558"/>
    </location>
</feature>
<dbReference type="AlphaFoldDB" id="A0AAU9ETA6"/>
<feature type="domain" description="PAS" evidence="1">
    <location>
        <begin position="19"/>
        <end position="59"/>
    </location>
</feature>
<dbReference type="InterPro" id="IPR035965">
    <property type="entry name" value="PAS-like_dom_sf"/>
</dbReference>
<dbReference type="InterPro" id="IPR029787">
    <property type="entry name" value="Nucleotide_cyclase"/>
</dbReference>
<dbReference type="InterPro" id="IPR000160">
    <property type="entry name" value="GGDEF_dom"/>
</dbReference>
<evidence type="ECO:0000259" key="2">
    <source>
        <dbReference type="PROSITE" id="PS50883"/>
    </source>
</evidence>
<accession>A0AAU9ETA6</accession>
<gene>
    <name evidence="4" type="ORF">HLPR_20110</name>
</gene>
<dbReference type="InterPro" id="IPR050706">
    <property type="entry name" value="Cyclic-di-GMP_PDE-like"/>
</dbReference>
<name>A0AAU9ETA6_9FIRM</name>
<dbReference type="CDD" id="cd01949">
    <property type="entry name" value="GGDEF"/>
    <property type="match status" value="1"/>
</dbReference>
<dbReference type="NCBIfam" id="TIGR00229">
    <property type="entry name" value="sensory_box"/>
    <property type="match status" value="1"/>
</dbReference>
<dbReference type="CDD" id="cd01948">
    <property type="entry name" value="EAL"/>
    <property type="match status" value="1"/>
</dbReference>
<dbReference type="PROSITE" id="PS50883">
    <property type="entry name" value="EAL"/>
    <property type="match status" value="1"/>
</dbReference>
<dbReference type="Gene3D" id="3.30.70.270">
    <property type="match status" value="1"/>
</dbReference>
<dbReference type="KEGG" id="hprf:HLPR_20110"/>
<proteinExistence type="predicted"/>
<dbReference type="SUPFAM" id="SSF55785">
    <property type="entry name" value="PYP-like sensor domain (PAS domain)"/>
    <property type="match status" value="1"/>
</dbReference>
<feature type="domain" description="GGDEF" evidence="3">
    <location>
        <begin position="170"/>
        <end position="300"/>
    </location>
</feature>
<evidence type="ECO:0000313" key="5">
    <source>
        <dbReference type="Proteomes" id="UP001321786"/>
    </source>
</evidence>
<dbReference type="RefSeq" id="WP_338535300.1">
    <property type="nucleotide sequence ID" value="NZ_AP028654.1"/>
</dbReference>
<sequence length="558" mass="64999">MELVNNASIKKIIDDLQFDSNLYKKIYDNNEILILIWNSDGEIIFTNEYFLEKLGYSKEIIGKKWTEFLIPEFEKFRITNMISRLKKDGKFHNHENQIRTKYNHIIDVLWSNSLILDESIDDFAVVSIGIIREKHIDNKINEFEIVDPITKLGNNYTLRRDVVDLYNAGVDFTLYLMGLDNFKLLNNIHGHKFGNEYLMKIADEFKNISNIGAYRGYGDGFIFIEKTTDYNDIIKTIDRINKIVNKKITLENFDYSTTCSVGITTCSKDGSKIEELHQDSDIALNEAKKRGKNNHVFYNIRYKTKIKEEQLLFELINKAIARDEFKLNFQPIFNIETKKIKDFEILLRWPSNPTSKKNIGYIIGLAEKTNQIIEIDKWVVERTFSSIKEVANDNDKIKFSLNISTKSFYSNDFIQYLKDMIDVYGINPEQIIIEITEYSIIRNVDTAFKIMKELKKIGFIMSLDDFGTEYSSLNYLSKLPFDILKLDKSYIDRIVNENKAFIIVKSIINLSKELGLITIAEGIETEKQLSLLKTMKCELGQGYLISKPLNKDEMLSII</sequence>
<dbReference type="NCBIfam" id="TIGR00254">
    <property type="entry name" value="GGDEF"/>
    <property type="match status" value="1"/>
</dbReference>
<dbReference type="Pfam" id="PF00563">
    <property type="entry name" value="EAL"/>
    <property type="match status" value="1"/>
</dbReference>
<evidence type="ECO:0000259" key="3">
    <source>
        <dbReference type="PROSITE" id="PS50887"/>
    </source>
</evidence>
<dbReference type="PROSITE" id="PS50887">
    <property type="entry name" value="GGDEF"/>
    <property type="match status" value="1"/>
</dbReference>
<dbReference type="GO" id="GO:0071111">
    <property type="term" value="F:cyclic-guanylate-specific phosphodiesterase activity"/>
    <property type="evidence" value="ECO:0007669"/>
    <property type="project" value="InterPro"/>
</dbReference>
<dbReference type="SUPFAM" id="SSF141868">
    <property type="entry name" value="EAL domain-like"/>
    <property type="match status" value="1"/>
</dbReference>
<evidence type="ECO:0000313" key="4">
    <source>
        <dbReference type="EMBL" id="BEP29680.1"/>
    </source>
</evidence>
<dbReference type="PANTHER" id="PTHR33121:SF71">
    <property type="entry name" value="OXYGEN SENSOR PROTEIN DOSP"/>
    <property type="match status" value="1"/>
</dbReference>
<dbReference type="Gene3D" id="3.30.450.20">
    <property type="entry name" value="PAS domain"/>
    <property type="match status" value="1"/>
</dbReference>
<dbReference type="Gene3D" id="3.20.20.450">
    <property type="entry name" value="EAL domain"/>
    <property type="match status" value="1"/>
</dbReference>
<dbReference type="InterPro" id="IPR001633">
    <property type="entry name" value="EAL_dom"/>
</dbReference>
<dbReference type="CDD" id="cd00130">
    <property type="entry name" value="PAS"/>
    <property type="match status" value="1"/>
</dbReference>
<organism evidence="4 5">
    <name type="scientific">Helicovermis profundi</name>
    <dbReference type="NCBI Taxonomy" id="3065157"/>
    <lineage>
        <taxon>Bacteria</taxon>
        <taxon>Bacillati</taxon>
        <taxon>Bacillota</taxon>
        <taxon>Clostridia</taxon>
        <taxon>Helicovermis</taxon>
    </lineage>
</organism>
<dbReference type="Pfam" id="PF00990">
    <property type="entry name" value="GGDEF"/>
    <property type="match status" value="1"/>
</dbReference>
<dbReference type="InterPro" id="IPR035919">
    <property type="entry name" value="EAL_sf"/>
</dbReference>
<reference evidence="4 5" key="1">
    <citation type="submission" date="2023-08" db="EMBL/GenBank/DDBJ databases">
        <title>Helicovermis profunda gen. nov., sp. nov., a novel mesophilic, fermentative bacterium within the Bacillota from a deep-sea hydrothermal vent chimney.</title>
        <authorList>
            <person name="Miyazaki U."/>
            <person name="Mizutani D."/>
            <person name="Hashimoto Y."/>
            <person name="Tame A."/>
            <person name="Sawayama S."/>
            <person name="Miyazaki J."/>
            <person name="Takai K."/>
            <person name="Nakagawa S."/>
        </authorList>
    </citation>
    <scope>NUCLEOTIDE SEQUENCE [LARGE SCALE GENOMIC DNA]</scope>
    <source>
        <strain evidence="4 5">S502</strain>
    </source>
</reference>
<dbReference type="SMART" id="SM00267">
    <property type="entry name" value="GGDEF"/>
    <property type="match status" value="1"/>
</dbReference>
<evidence type="ECO:0000259" key="1">
    <source>
        <dbReference type="PROSITE" id="PS50112"/>
    </source>
</evidence>
<dbReference type="EMBL" id="AP028654">
    <property type="protein sequence ID" value="BEP29680.1"/>
    <property type="molecule type" value="Genomic_DNA"/>
</dbReference>
<dbReference type="InterPro" id="IPR000014">
    <property type="entry name" value="PAS"/>
</dbReference>